<proteinExistence type="predicted"/>
<accession>A0A9W9D1H4</accession>
<feature type="region of interest" description="Disordered" evidence="1">
    <location>
        <begin position="58"/>
        <end position="79"/>
    </location>
</feature>
<comment type="caution">
    <text evidence="3">The sequence shown here is derived from an EMBL/GenBank/DDBJ whole genome shotgun (WGS) entry which is preliminary data.</text>
</comment>
<organism evidence="3 4">
    <name type="scientific">Gnomoniopsis smithogilvyi</name>
    <dbReference type="NCBI Taxonomy" id="1191159"/>
    <lineage>
        <taxon>Eukaryota</taxon>
        <taxon>Fungi</taxon>
        <taxon>Dikarya</taxon>
        <taxon>Ascomycota</taxon>
        <taxon>Pezizomycotina</taxon>
        <taxon>Sordariomycetes</taxon>
        <taxon>Sordariomycetidae</taxon>
        <taxon>Diaporthales</taxon>
        <taxon>Gnomoniaceae</taxon>
        <taxon>Gnomoniopsis</taxon>
    </lineage>
</organism>
<dbReference type="OrthoDB" id="5212124at2759"/>
<reference evidence="3" key="1">
    <citation type="submission" date="2022-10" db="EMBL/GenBank/DDBJ databases">
        <title>Tapping the CABI collections for fungal endophytes: first genome assemblies for Collariella, Neodidymelliopsis, Ascochyta clinopodiicola, Didymella pomorum, Didymosphaeria variabile, Neocosmospora piperis and Neocucurbitaria cava.</title>
        <authorList>
            <person name="Hill R."/>
        </authorList>
    </citation>
    <scope>NUCLEOTIDE SEQUENCE</scope>
    <source>
        <strain evidence="3">IMI 355082</strain>
    </source>
</reference>
<keyword evidence="2" id="KW-0732">Signal</keyword>
<protein>
    <submittedName>
        <fullName evidence="3">Uncharacterized protein</fullName>
    </submittedName>
</protein>
<evidence type="ECO:0000313" key="4">
    <source>
        <dbReference type="Proteomes" id="UP001140453"/>
    </source>
</evidence>
<name>A0A9W9D1H4_9PEZI</name>
<feature type="signal peptide" evidence="2">
    <location>
        <begin position="1"/>
        <end position="22"/>
    </location>
</feature>
<evidence type="ECO:0000256" key="2">
    <source>
        <dbReference type="SAM" id="SignalP"/>
    </source>
</evidence>
<feature type="chain" id="PRO_5040914347" evidence="2">
    <location>
        <begin position="23"/>
        <end position="157"/>
    </location>
</feature>
<keyword evidence="4" id="KW-1185">Reference proteome</keyword>
<sequence length="157" mass="15876">MQFTNAITFIIAALAANASAAALRSSNTNAIAARVPSPQEIEPTPIAAKIVLRQNDVDSTHPDQETAQNALDDSRAEGRRKLSGTTANCKSSACHTCMNSSTVASLAEVAGCGIVAAAAEVGTSGTATGFVVAGFSACETAIVANMAKSVVECEGMN</sequence>
<dbReference type="Proteomes" id="UP001140453">
    <property type="component" value="Unassembled WGS sequence"/>
</dbReference>
<dbReference type="AlphaFoldDB" id="A0A9W9D1H4"/>
<evidence type="ECO:0000256" key="1">
    <source>
        <dbReference type="SAM" id="MobiDB-lite"/>
    </source>
</evidence>
<dbReference type="EMBL" id="JAPEVB010000001">
    <property type="protein sequence ID" value="KAJ4395961.1"/>
    <property type="molecule type" value="Genomic_DNA"/>
</dbReference>
<gene>
    <name evidence="3" type="ORF">N0V93_000177</name>
</gene>
<evidence type="ECO:0000313" key="3">
    <source>
        <dbReference type="EMBL" id="KAJ4395961.1"/>
    </source>
</evidence>